<dbReference type="KEGG" id="tva:5466647"/>
<dbReference type="RefSeq" id="XP_001582080.1">
    <property type="nucleotide sequence ID" value="XM_001582030.1"/>
</dbReference>
<reference evidence="2" key="2">
    <citation type="journal article" date="2007" name="Science">
        <title>Draft genome sequence of the sexually transmitted pathogen Trichomonas vaginalis.</title>
        <authorList>
            <person name="Carlton J.M."/>
            <person name="Hirt R.P."/>
            <person name="Silva J.C."/>
            <person name="Delcher A.L."/>
            <person name="Schatz M."/>
            <person name="Zhao Q."/>
            <person name="Wortman J.R."/>
            <person name="Bidwell S.L."/>
            <person name="Alsmark U.C.M."/>
            <person name="Besteiro S."/>
            <person name="Sicheritz-Ponten T."/>
            <person name="Noel C.J."/>
            <person name="Dacks J.B."/>
            <person name="Foster P.G."/>
            <person name="Simillion C."/>
            <person name="Van de Peer Y."/>
            <person name="Miranda-Saavedra D."/>
            <person name="Barton G.J."/>
            <person name="Westrop G.D."/>
            <person name="Mueller S."/>
            <person name="Dessi D."/>
            <person name="Fiori P.L."/>
            <person name="Ren Q."/>
            <person name="Paulsen I."/>
            <person name="Zhang H."/>
            <person name="Bastida-Corcuera F.D."/>
            <person name="Simoes-Barbosa A."/>
            <person name="Brown M.T."/>
            <person name="Hayes R.D."/>
            <person name="Mukherjee M."/>
            <person name="Okumura C.Y."/>
            <person name="Schneider R."/>
            <person name="Smith A.J."/>
            <person name="Vanacova S."/>
            <person name="Villalvazo M."/>
            <person name="Haas B.J."/>
            <person name="Pertea M."/>
            <person name="Feldblyum T.V."/>
            <person name="Utterback T.R."/>
            <person name="Shu C.L."/>
            <person name="Osoegawa K."/>
            <person name="de Jong P.J."/>
            <person name="Hrdy I."/>
            <person name="Horvathova L."/>
            <person name="Zubacova Z."/>
            <person name="Dolezal P."/>
            <person name="Malik S.B."/>
            <person name="Logsdon J.M. Jr."/>
            <person name="Henze K."/>
            <person name="Gupta A."/>
            <person name="Wang C.C."/>
            <person name="Dunne R.L."/>
            <person name="Upcroft J.A."/>
            <person name="Upcroft P."/>
            <person name="White O."/>
            <person name="Salzberg S.L."/>
            <person name="Tang P."/>
            <person name="Chiu C.-H."/>
            <person name="Lee Y.-S."/>
            <person name="Embley T.M."/>
            <person name="Coombs G.H."/>
            <person name="Mottram J.C."/>
            <person name="Tachezy J."/>
            <person name="Fraser-Liggett C.M."/>
            <person name="Johnson P.J."/>
        </authorList>
    </citation>
    <scope>NUCLEOTIDE SEQUENCE [LARGE SCALE GENOMIC DNA]</scope>
    <source>
        <strain evidence="2">G3</strain>
    </source>
</reference>
<reference evidence="2" key="1">
    <citation type="submission" date="2006-10" db="EMBL/GenBank/DDBJ databases">
        <authorList>
            <person name="Amadeo P."/>
            <person name="Zhao Q."/>
            <person name="Wortman J."/>
            <person name="Fraser-Liggett C."/>
            <person name="Carlton J."/>
        </authorList>
    </citation>
    <scope>NUCLEOTIDE SEQUENCE</scope>
    <source>
        <strain evidence="2">G3</strain>
    </source>
</reference>
<dbReference type="VEuPathDB" id="TrichDB:TVAGG3_0028650"/>
<evidence type="ECO:0000313" key="2">
    <source>
        <dbReference type="EMBL" id="EAY21094.1"/>
    </source>
</evidence>
<accession>A2DEG7</accession>
<proteinExistence type="predicted"/>
<gene>
    <name evidence="2" type="ORF">TVAG_282640</name>
</gene>
<keyword evidence="3" id="KW-1185">Reference proteome</keyword>
<feature type="region of interest" description="Disordered" evidence="1">
    <location>
        <begin position="1"/>
        <end position="32"/>
    </location>
</feature>
<evidence type="ECO:0000256" key="1">
    <source>
        <dbReference type="SAM" id="MobiDB-lite"/>
    </source>
</evidence>
<dbReference type="AlphaFoldDB" id="A2DEG7"/>
<protein>
    <submittedName>
        <fullName evidence="2">Uncharacterized protein</fullName>
    </submittedName>
</protein>
<dbReference type="EMBL" id="DS113192">
    <property type="protein sequence ID" value="EAY21094.1"/>
    <property type="molecule type" value="Genomic_DNA"/>
</dbReference>
<organism evidence="2 3">
    <name type="scientific">Trichomonas vaginalis (strain ATCC PRA-98 / G3)</name>
    <dbReference type="NCBI Taxonomy" id="412133"/>
    <lineage>
        <taxon>Eukaryota</taxon>
        <taxon>Metamonada</taxon>
        <taxon>Parabasalia</taxon>
        <taxon>Trichomonadida</taxon>
        <taxon>Trichomonadidae</taxon>
        <taxon>Trichomonas</taxon>
    </lineage>
</organism>
<sequence>MKSTFSTPFKTPTSNKKTPSKFRTPRSTLPQISPYKSGSHIELLNKIPRDNIESKIFKDMLMPETDIAMRLQSLAEALYKLSTGREKFNHVINNIIKFSNHFLKLDRSYDDLIYLYYSAADCPQDSLLLLLSIGALYYLSGRTVKPDQLEESLRIASELISQTPAFSLWGKDQSTPRKLLKDIILIFKGHRIDFKIDFNKYEQPESPERETDSPMLLSGMVVENMSPPSASPPLKTPTKNHRRSSGGLRNMNDFVGIDGKKSSISPNVSRNIFRRLTKEEQIKIIRDDNINELIRAGRQSMYYADYDERDKYFDFIEKHFQGWDNAYEGTCESWKTFINEDDFDLSMLLAQVPNEYLQYIWCGFRYLCLRL</sequence>
<name>A2DEG7_TRIV3</name>
<feature type="region of interest" description="Disordered" evidence="1">
    <location>
        <begin position="225"/>
        <end position="248"/>
    </location>
</feature>
<feature type="compositionally biased region" description="Low complexity" evidence="1">
    <location>
        <begin position="1"/>
        <end position="17"/>
    </location>
</feature>
<dbReference type="InParanoid" id="A2DEG7"/>
<dbReference type="Proteomes" id="UP000001542">
    <property type="component" value="Unassembled WGS sequence"/>
</dbReference>
<evidence type="ECO:0000313" key="3">
    <source>
        <dbReference type="Proteomes" id="UP000001542"/>
    </source>
</evidence>
<dbReference type="VEuPathDB" id="TrichDB:TVAG_282640"/>